<dbReference type="PRINTS" id="PR00469">
    <property type="entry name" value="PNDRDTASEII"/>
</dbReference>
<dbReference type="Pfam" id="PF07992">
    <property type="entry name" value="Pyr_redox_2"/>
    <property type="match status" value="1"/>
</dbReference>
<dbReference type="InterPro" id="IPR036188">
    <property type="entry name" value="FAD/NAD-bd_sf"/>
</dbReference>
<accession>A0A248TER9</accession>
<feature type="domain" description="FAD/NAD(P)-binding" evidence="5">
    <location>
        <begin position="3"/>
        <end position="282"/>
    </location>
</feature>
<protein>
    <recommendedName>
        <fullName evidence="5">FAD/NAD(P)-binding domain-containing protein</fullName>
    </recommendedName>
</protein>
<gene>
    <name evidence="6" type="ORF">CKF48_04785</name>
</gene>
<comment type="cofactor">
    <cofactor evidence="1">
        <name>FAD</name>
        <dbReference type="ChEBI" id="CHEBI:57692"/>
    </cofactor>
</comment>
<dbReference type="RefSeq" id="WP_095370270.1">
    <property type="nucleotide sequence ID" value="NZ_CP022983.1"/>
</dbReference>
<dbReference type="EMBL" id="CP022983">
    <property type="protein sequence ID" value="ASV66695.1"/>
    <property type="molecule type" value="Genomic_DNA"/>
</dbReference>
<dbReference type="AlphaFoldDB" id="A0A248TER9"/>
<dbReference type="PRINTS" id="PR00368">
    <property type="entry name" value="FADPNR"/>
</dbReference>
<reference evidence="6 7" key="1">
    <citation type="submission" date="2017-08" db="EMBL/GenBank/DDBJ databases">
        <title>Complete Genome Sequence of Bacillus kochii Oregon-R-modENCODE STRAIN BDGP4, isolated from Drosophila melanogaster gut.</title>
        <authorList>
            <person name="Wan K.H."/>
            <person name="Yu C."/>
            <person name="Park S."/>
            <person name="Hammonds A.S."/>
            <person name="Booth B.W."/>
            <person name="Celniker S.E."/>
        </authorList>
    </citation>
    <scope>NUCLEOTIDE SEQUENCE [LARGE SCALE GENOMIC DNA]</scope>
    <source>
        <strain evidence="6 7">BDGP4</strain>
    </source>
</reference>
<evidence type="ECO:0000256" key="3">
    <source>
        <dbReference type="ARBA" id="ARBA00022630"/>
    </source>
</evidence>
<dbReference type="InterPro" id="IPR050097">
    <property type="entry name" value="Ferredoxin-NADP_redctase_2"/>
</dbReference>
<sequence>MMYDCIIIGGGPAGLSAALVLGRANRTVLILDHHRPRNRFTTYSHGFLTRDGIEVEQFRQTAYEEIMHYPSVTIKNYEVIHARKNDQSFVIVTLDKKVFEGRKIIVSTGIRERLPQIKGLASLYGKSVHNCFYCDGWELREKKIAVLYDHLGSLHLIKLIHQITKHIVVCTNGFPIDSRTRDQLQSKQILIIDFPIKELVGEAGSLSAILFTNGRTERVDSLFVSPRWEHNGTILYGLGCKKDVNGRVVRDLHNRTTIFGVYATGDAAFISPSQVAIAVGDGSRTAITVSGDLANEDFK</sequence>
<evidence type="ECO:0000256" key="2">
    <source>
        <dbReference type="ARBA" id="ARBA00011738"/>
    </source>
</evidence>
<dbReference type="Gene3D" id="3.50.50.60">
    <property type="entry name" value="FAD/NAD(P)-binding domain"/>
    <property type="match status" value="2"/>
</dbReference>
<evidence type="ECO:0000259" key="5">
    <source>
        <dbReference type="Pfam" id="PF07992"/>
    </source>
</evidence>
<keyword evidence="3" id="KW-0285">Flavoprotein</keyword>
<evidence type="ECO:0000256" key="4">
    <source>
        <dbReference type="ARBA" id="ARBA00023002"/>
    </source>
</evidence>
<evidence type="ECO:0000313" key="7">
    <source>
        <dbReference type="Proteomes" id="UP000215137"/>
    </source>
</evidence>
<dbReference type="PANTHER" id="PTHR48105">
    <property type="entry name" value="THIOREDOXIN REDUCTASE 1-RELATED-RELATED"/>
    <property type="match status" value="1"/>
</dbReference>
<dbReference type="SUPFAM" id="SSF51905">
    <property type="entry name" value="FAD/NAD(P)-binding domain"/>
    <property type="match status" value="1"/>
</dbReference>
<dbReference type="OrthoDB" id="9806179at2"/>
<proteinExistence type="predicted"/>
<evidence type="ECO:0000313" key="6">
    <source>
        <dbReference type="EMBL" id="ASV66695.1"/>
    </source>
</evidence>
<evidence type="ECO:0000256" key="1">
    <source>
        <dbReference type="ARBA" id="ARBA00001974"/>
    </source>
</evidence>
<keyword evidence="7" id="KW-1185">Reference proteome</keyword>
<organism evidence="6 7">
    <name type="scientific">Cytobacillus kochii</name>
    <dbReference type="NCBI Taxonomy" id="859143"/>
    <lineage>
        <taxon>Bacteria</taxon>
        <taxon>Bacillati</taxon>
        <taxon>Bacillota</taxon>
        <taxon>Bacilli</taxon>
        <taxon>Bacillales</taxon>
        <taxon>Bacillaceae</taxon>
        <taxon>Cytobacillus</taxon>
    </lineage>
</organism>
<dbReference type="Proteomes" id="UP000215137">
    <property type="component" value="Chromosome"/>
</dbReference>
<dbReference type="InterPro" id="IPR023753">
    <property type="entry name" value="FAD/NAD-binding_dom"/>
</dbReference>
<name>A0A248TER9_9BACI</name>
<keyword evidence="4" id="KW-0560">Oxidoreductase</keyword>
<comment type="subunit">
    <text evidence="2">Homodimer.</text>
</comment>
<dbReference type="GO" id="GO:0016491">
    <property type="term" value="F:oxidoreductase activity"/>
    <property type="evidence" value="ECO:0007669"/>
    <property type="project" value="UniProtKB-KW"/>
</dbReference>
<dbReference type="KEGG" id="bko:CKF48_04785"/>